<feature type="compositionally biased region" description="Polar residues" evidence="1">
    <location>
        <begin position="263"/>
        <end position="288"/>
    </location>
</feature>
<sequence>MWLNNSIFLLLFFYIRCCQSAKVLVDCTWPCADTTHACIVTNVTVQCGPQHNSQWILPQPNRSPIFIGETARRNTPCVTSPNPTLEETDLEDISNGRQSIIHWPPGNASNPLDDYLSDCEYNTYCSKETRICVNSKPEDAVCQSTHQCLNALQCIENDRCTDTSLDDDEDKAASDHHANRVHTAIIVVVVVVAALVIISVALFIYFYRKRKLKRINKHVSTDSTTISLPPLQHPPPPPSSALSPGVTHSSSSPSQQHASLSPNSSLEEQQQQPTVVMAQRSTETTPSMQQQHLQYQLHRQHASIDIKDNESTPNHIPPPPYSP</sequence>
<keyword evidence="2" id="KW-0812">Transmembrane</keyword>
<evidence type="ECO:0000313" key="4">
    <source>
        <dbReference type="EMBL" id="KAI9256672.1"/>
    </source>
</evidence>
<proteinExistence type="predicted"/>
<name>A0AAD5PDK3_9FUNG</name>
<reference evidence="4" key="2">
    <citation type="submission" date="2023-02" db="EMBL/GenBank/DDBJ databases">
        <authorList>
            <consortium name="DOE Joint Genome Institute"/>
            <person name="Mondo S.J."/>
            <person name="Chang Y."/>
            <person name="Wang Y."/>
            <person name="Ahrendt S."/>
            <person name="Andreopoulos W."/>
            <person name="Barry K."/>
            <person name="Beard J."/>
            <person name="Benny G.L."/>
            <person name="Blankenship S."/>
            <person name="Bonito G."/>
            <person name="Cuomo C."/>
            <person name="Desiro A."/>
            <person name="Gervers K.A."/>
            <person name="Hundley H."/>
            <person name="Kuo A."/>
            <person name="LaButti K."/>
            <person name="Lang B.F."/>
            <person name="Lipzen A."/>
            <person name="O'Donnell K."/>
            <person name="Pangilinan J."/>
            <person name="Reynolds N."/>
            <person name="Sandor L."/>
            <person name="Smith M.W."/>
            <person name="Tsang A."/>
            <person name="Grigoriev I.V."/>
            <person name="Stajich J.E."/>
            <person name="Spatafora J.W."/>
        </authorList>
    </citation>
    <scope>NUCLEOTIDE SEQUENCE</scope>
    <source>
        <strain evidence="4">RSA 2281</strain>
    </source>
</reference>
<dbReference type="Proteomes" id="UP001209540">
    <property type="component" value="Unassembled WGS sequence"/>
</dbReference>
<organism evidence="4 5">
    <name type="scientific">Phascolomyces articulosus</name>
    <dbReference type="NCBI Taxonomy" id="60185"/>
    <lineage>
        <taxon>Eukaryota</taxon>
        <taxon>Fungi</taxon>
        <taxon>Fungi incertae sedis</taxon>
        <taxon>Mucoromycota</taxon>
        <taxon>Mucoromycotina</taxon>
        <taxon>Mucoromycetes</taxon>
        <taxon>Mucorales</taxon>
        <taxon>Lichtheimiaceae</taxon>
        <taxon>Phascolomyces</taxon>
    </lineage>
</organism>
<keyword evidence="2" id="KW-0472">Membrane</keyword>
<keyword evidence="2" id="KW-1133">Transmembrane helix</keyword>
<gene>
    <name evidence="4" type="ORF">BDA99DRAFT_517044</name>
</gene>
<feature type="region of interest" description="Disordered" evidence="1">
    <location>
        <begin position="220"/>
        <end position="323"/>
    </location>
</feature>
<evidence type="ECO:0000313" key="5">
    <source>
        <dbReference type="Proteomes" id="UP001209540"/>
    </source>
</evidence>
<dbReference type="AlphaFoldDB" id="A0AAD5PDK3"/>
<feature type="transmembrane region" description="Helical" evidence="2">
    <location>
        <begin position="184"/>
        <end position="207"/>
    </location>
</feature>
<dbReference type="EMBL" id="JAIXMP010000021">
    <property type="protein sequence ID" value="KAI9256672.1"/>
    <property type="molecule type" value="Genomic_DNA"/>
</dbReference>
<evidence type="ECO:0000256" key="1">
    <source>
        <dbReference type="SAM" id="MobiDB-lite"/>
    </source>
</evidence>
<comment type="caution">
    <text evidence="4">The sequence shown here is derived from an EMBL/GenBank/DDBJ whole genome shotgun (WGS) entry which is preliminary data.</text>
</comment>
<evidence type="ECO:0000256" key="2">
    <source>
        <dbReference type="SAM" id="Phobius"/>
    </source>
</evidence>
<keyword evidence="3" id="KW-0732">Signal</keyword>
<feature type="chain" id="PRO_5041989521" evidence="3">
    <location>
        <begin position="21"/>
        <end position="323"/>
    </location>
</feature>
<feature type="signal peptide" evidence="3">
    <location>
        <begin position="1"/>
        <end position="20"/>
    </location>
</feature>
<feature type="compositionally biased region" description="Low complexity" evidence="1">
    <location>
        <begin position="240"/>
        <end position="262"/>
    </location>
</feature>
<evidence type="ECO:0000256" key="3">
    <source>
        <dbReference type="SAM" id="SignalP"/>
    </source>
</evidence>
<accession>A0AAD5PDK3</accession>
<reference evidence="4" key="1">
    <citation type="journal article" date="2022" name="IScience">
        <title>Evolution of zygomycete secretomes and the origins of terrestrial fungal ecologies.</title>
        <authorList>
            <person name="Chang Y."/>
            <person name="Wang Y."/>
            <person name="Mondo S."/>
            <person name="Ahrendt S."/>
            <person name="Andreopoulos W."/>
            <person name="Barry K."/>
            <person name="Beard J."/>
            <person name="Benny G.L."/>
            <person name="Blankenship S."/>
            <person name="Bonito G."/>
            <person name="Cuomo C."/>
            <person name="Desiro A."/>
            <person name="Gervers K.A."/>
            <person name="Hundley H."/>
            <person name="Kuo A."/>
            <person name="LaButti K."/>
            <person name="Lang B.F."/>
            <person name="Lipzen A."/>
            <person name="O'Donnell K."/>
            <person name="Pangilinan J."/>
            <person name="Reynolds N."/>
            <person name="Sandor L."/>
            <person name="Smith M.E."/>
            <person name="Tsang A."/>
            <person name="Grigoriev I.V."/>
            <person name="Stajich J.E."/>
            <person name="Spatafora J.W."/>
        </authorList>
    </citation>
    <scope>NUCLEOTIDE SEQUENCE</scope>
    <source>
        <strain evidence="4">RSA 2281</strain>
    </source>
</reference>
<keyword evidence="5" id="KW-1185">Reference proteome</keyword>
<protein>
    <submittedName>
        <fullName evidence="4">Uncharacterized protein</fullName>
    </submittedName>
</protein>